<feature type="region of interest" description="Disordered" evidence="2">
    <location>
        <begin position="937"/>
        <end position="983"/>
    </location>
</feature>
<feature type="compositionally biased region" description="Basic and acidic residues" evidence="2">
    <location>
        <begin position="974"/>
        <end position="983"/>
    </location>
</feature>
<dbReference type="PROSITE" id="PS50158">
    <property type="entry name" value="ZF_CCHC"/>
    <property type="match status" value="1"/>
</dbReference>
<dbReference type="EMBL" id="CAJNDS010000373">
    <property type="protein sequence ID" value="CAE7198803.1"/>
    <property type="molecule type" value="Genomic_DNA"/>
</dbReference>
<feature type="domain" description="Integrase catalytic" evidence="4">
    <location>
        <begin position="565"/>
        <end position="734"/>
    </location>
</feature>
<accession>A0A812J6P3</accession>
<keyword evidence="1" id="KW-0862">Zinc</keyword>
<dbReference type="InterPro" id="IPR050951">
    <property type="entry name" value="Retrovirus_Pol_polyprotein"/>
</dbReference>
<keyword evidence="1" id="KW-0479">Metal-binding</keyword>
<evidence type="ECO:0000313" key="5">
    <source>
        <dbReference type="EMBL" id="CAE7198803.1"/>
    </source>
</evidence>
<feature type="region of interest" description="Disordered" evidence="2">
    <location>
        <begin position="1007"/>
        <end position="1029"/>
    </location>
</feature>
<dbReference type="PANTHER" id="PTHR37984:SF5">
    <property type="entry name" value="PROTEIN NYNRIN-LIKE"/>
    <property type="match status" value="1"/>
</dbReference>
<comment type="caution">
    <text evidence="5">The sequence shown here is derived from an EMBL/GenBank/DDBJ whole genome shotgun (WGS) entry which is preliminary data.</text>
</comment>
<dbReference type="Proteomes" id="UP000604046">
    <property type="component" value="Unassembled WGS sequence"/>
</dbReference>
<evidence type="ECO:0000259" key="3">
    <source>
        <dbReference type="PROSITE" id="PS50158"/>
    </source>
</evidence>
<feature type="compositionally biased region" description="Polar residues" evidence="2">
    <location>
        <begin position="1016"/>
        <end position="1028"/>
    </location>
</feature>
<dbReference type="SUPFAM" id="SSF57756">
    <property type="entry name" value="Retrovirus zinc finger-like domains"/>
    <property type="match status" value="1"/>
</dbReference>
<keyword evidence="6" id="KW-1185">Reference proteome</keyword>
<gene>
    <name evidence="5" type="primary">RE2</name>
    <name evidence="5" type="ORF">SNAT2548_LOCUS5770</name>
</gene>
<keyword evidence="1" id="KW-0863">Zinc-finger</keyword>
<name>A0A812J6P3_9DINO</name>
<dbReference type="Gene3D" id="3.30.420.10">
    <property type="entry name" value="Ribonuclease H-like superfamily/Ribonuclease H"/>
    <property type="match status" value="1"/>
</dbReference>
<dbReference type="Gene3D" id="4.10.60.10">
    <property type="entry name" value="Zinc finger, CCHC-type"/>
    <property type="match status" value="1"/>
</dbReference>
<dbReference type="Pfam" id="PF07727">
    <property type="entry name" value="RVT_2"/>
    <property type="match status" value="1"/>
</dbReference>
<dbReference type="SUPFAM" id="SSF53098">
    <property type="entry name" value="Ribonuclease H-like"/>
    <property type="match status" value="1"/>
</dbReference>
<evidence type="ECO:0000256" key="1">
    <source>
        <dbReference type="PROSITE-ProRule" id="PRU00047"/>
    </source>
</evidence>
<dbReference type="InterPro" id="IPR036397">
    <property type="entry name" value="RNaseH_sf"/>
</dbReference>
<dbReference type="InterPro" id="IPR001878">
    <property type="entry name" value="Znf_CCHC"/>
</dbReference>
<dbReference type="GO" id="GO:0003676">
    <property type="term" value="F:nucleic acid binding"/>
    <property type="evidence" value="ECO:0007669"/>
    <property type="project" value="InterPro"/>
</dbReference>
<dbReference type="InterPro" id="IPR036875">
    <property type="entry name" value="Znf_CCHC_sf"/>
</dbReference>
<organism evidence="5 6">
    <name type="scientific">Symbiodinium natans</name>
    <dbReference type="NCBI Taxonomy" id="878477"/>
    <lineage>
        <taxon>Eukaryota</taxon>
        <taxon>Sar</taxon>
        <taxon>Alveolata</taxon>
        <taxon>Dinophyceae</taxon>
        <taxon>Suessiales</taxon>
        <taxon>Symbiodiniaceae</taxon>
        <taxon>Symbiodinium</taxon>
    </lineage>
</organism>
<proteinExistence type="predicted"/>
<evidence type="ECO:0000256" key="2">
    <source>
        <dbReference type="SAM" id="MobiDB-lite"/>
    </source>
</evidence>
<dbReference type="InterPro" id="IPR001584">
    <property type="entry name" value="Integrase_cat-core"/>
</dbReference>
<evidence type="ECO:0000259" key="4">
    <source>
        <dbReference type="PROSITE" id="PS50994"/>
    </source>
</evidence>
<reference evidence="5" key="1">
    <citation type="submission" date="2021-02" db="EMBL/GenBank/DDBJ databases">
        <authorList>
            <person name="Dougan E. K."/>
            <person name="Rhodes N."/>
            <person name="Thang M."/>
            <person name="Chan C."/>
        </authorList>
    </citation>
    <scope>NUCLEOTIDE SEQUENCE</scope>
</reference>
<sequence>MEDRGFKRFSGEDEDAGKALKKWKAWATAKMLTVKDLSKAQRGPWLFTLLDGKALEACEHMTLDEMSAEDGDAKIWKLLAERFPEKEPQDQMGEVLGEVFALAAKDAKVDFPTEARGWISLHCAGFSEEQKAIVKAKTQGRMDLETMNAGIRSCFPSYKATSSRSRRPTAVMMAEEEQVPEETLPEQSAFEDVEAFLADDALAPGPDEGPVSETEAAEALAVSWKERRQEISKLNKSRQFQQADMAKRSFRVEVEELKKRTKCRKCGRVGHWARECRARTNASGRPMAQGNAANYTSSSSTVPAKGGAETLYVEADFSETVTDEVHFVGAAEEALSASLVSSPGFGVIDSGCGKTLIGEDTLEAMIPMLQGRDIVKKSQHNSFRFGNGEAEESHMVARIPVAIAGRAGVIDAAMVIDFVQQQANMLGMDKPVNLQTNAAGQLLIDLVQFPSSTKPSAAVSAEALSADSDGDAQPGPFAVAEIFSLSPLERARLVREARAQALVRKYGQSRVDVSGLKEDDCVECVSLSGFECLAGELPRAPENRVLGSDVAAEPMAASKRPSDAIPAQPAHTEGFNDRIGMDVKYFQGWAPGSKVPCLNIVDYGSSFQQVVPLSGRETGDMIRKAYAQFWLSWAGVPNTLVLDPSQPNLSQSLCQACEDEGTRVCHVPAEAHWQIGKVERHGGLLATVLNKVLAEIQPRSETEWKECLIQAVASKNSMLNMAGVSPYQFVFGRNPRIPSDLLQDSPSPIANDAVLTEPVVEAQNRIRQAARAAVVAAQDHKALREALRARPRLRRDFESGQWVAYWRSQKLEKGKIIRGFRWYGPALVLGKVGQNVVIAHRRSILRCAPEQLRPATCEEQPPPEAIDAEGRELLGMRQLLDKGKFPQNQLVDLTSESFPPSPEEQAQPLPSAHPLECAVPAEMPAGQTAGQIWETARDEAPQACAAPASSGASTQVPEPSSYAPVRARVRGKQRPSELELHRPAEFLQEDVSEMLQEVLPKLLPQDSEQVPLAPPDTQSPREPTASQEEASEVLFCQDTMVQWRLDHPRAPECEVLLAGFLQKRLQKELPATGNPEELQERIEEAKGSEWCTMLSKPAVKVHTGAEAERIKRECPHRFIGSRFVITEKVEEGDQRIKARWCLQGHLDPDFRTKVTDGACHSPTMSQLSRALLLQILASKRWRMCLGDVKGAFLEAGAIKHKYRPLYARQPPGGIPGLNPSDVIEVTGNVYGLNDAPFWWWETFDSEARAAGFERSQFDNCVYYFREPKSHELSGVLGAHVDDSITGGEGLAYEEAVRKLRARFPFRKWRIGAGEFCGVNYVQDPQSFPSPRVADLLYANQLVQRARQFQSVEIKVKSIPFEQLCICTHSDAAWSNAKEDRTQAGYILAFTGPELVENKPAQWSPFHWKSFRLHRVVPSTLGGEAQAFSTVSAVAEWMSLLLAEARAGSFDLRTCQPQLRATKLVGVTDCKSLYDHLHTLSSLSGVQDKRVCVDIAIIKQSMERAGLQVRWCPTELMICDALTKDKADPADLLRAILELGTYQLSPEAQILKTKKANRERLKASKGAPWRYE</sequence>
<protein>
    <submittedName>
        <fullName evidence="5">RE2 protein</fullName>
    </submittedName>
</protein>
<dbReference type="GO" id="GO:0015074">
    <property type="term" value="P:DNA integration"/>
    <property type="evidence" value="ECO:0007669"/>
    <property type="project" value="InterPro"/>
</dbReference>
<evidence type="ECO:0000313" key="6">
    <source>
        <dbReference type="Proteomes" id="UP000604046"/>
    </source>
</evidence>
<dbReference type="Pfam" id="PF00098">
    <property type="entry name" value="zf-CCHC"/>
    <property type="match status" value="1"/>
</dbReference>
<dbReference type="GO" id="GO:0008270">
    <property type="term" value="F:zinc ion binding"/>
    <property type="evidence" value="ECO:0007669"/>
    <property type="project" value="UniProtKB-KW"/>
</dbReference>
<dbReference type="PANTHER" id="PTHR37984">
    <property type="entry name" value="PROTEIN CBG26694"/>
    <property type="match status" value="1"/>
</dbReference>
<dbReference type="SMART" id="SM00343">
    <property type="entry name" value="ZnF_C2HC"/>
    <property type="match status" value="1"/>
</dbReference>
<dbReference type="InterPro" id="IPR013103">
    <property type="entry name" value="RVT_2"/>
</dbReference>
<feature type="domain" description="CCHC-type" evidence="3">
    <location>
        <begin position="262"/>
        <end position="277"/>
    </location>
</feature>
<dbReference type="OrthoDB" id="441285at2759"/>
<dbReference type="InterPro" id="IPR012337">
    <property type="entry name" value="RNaseH-like_sf"/>
</dbReference>
<dbReference type="PROSITE" id="PS50994">
    <property type="entry name" value="INTEGRASE"/>
    <property type="match status" value="1"/>
</dbReference>